<evidence type="ECO:0000256" key="1">
    <source>
        <dbReference type="ARBA" id="ARBA00022801"/>
    </source>
</evidence>
<dbReference type="Proteomes" id="UP001595665">
    <property type="component" value="Unassembled WGS sequence"/>
</dbReference>
<keyword evidence="5" id="KW-1185">Reference proteome</keyword>
<evidence type="ECO:0000313" key="4">
    <source>
        <dbReference type="EMBL" id="MFC3461471.1"/>
    </source>
</evidence>
<dbReference type="InterPro" id="IPR043129">
    <property type="entry name" value="ATPase_NBD"/>
</dbReference>
<dbReference type="Gene3D" id="3.30.420.40">
    <property type="match status" value="1"/>
</dbReference>
<comment type="caution">
    <text evidence="4">The sequence shown here is derived from an EMBL/GenBank/DDBJ whole genome shotgun (WGS) entry which is preliminary data.</text>
</comment>
<dbReference type="EMBL" id="JBHRVV010000002">
    <property type="protein sequence ID" value="MFC3461471.1"/>
    <property type="molecule type" value="Genomic_DNA"/>
</dbReference>
<keyword evidence="1" id="KW-0378">Hydrolase</keyword>
<dbReference type="Gene3D" id="3.30.420.150">
    <property type="entry name" value="Exopolyphosphatase. Domain 2"/>
    <property type="match status" value="1"/>
</dbReference>
<dbReference type="InterPro" id="IPR048950">
    <property type="entry name" value="Ppx_GppA_C"/>
</dbReference>
<gene>
    <name evidence="4" type="ORF">ACFOPH_24995</name>
</gene>
<dbReference type="PIRSF" id="PIRSF001267">
    <property type="entry name" value="Pyrophosphatase_GppA_Ppx"/>
    <property type="match status" value="1"/>
</dbReference>
<feature type="domain" description="Ppx/GppA phosphatase C-terminal" evidence="3">
    <location>
        <begin position="309"/>
        <end position="472"/>
    </location>
</feature>
<dbReference type="PANTHER" id="PTHR30005">
    <property type="entry name" value="EXOPOLYPHOSPHATASE"/>
    <property type="match status" value="1"/>
</dbReference>
<protein>
    <submittedName>
        <fullName evidence="4">Ppx/GppA family phosphatase</fullName>
    </submittedName>
</protein>
<evidence type="ECO:0000259" key="2">
    <source>
        <dbReference type="Pfam" id="PF02541"/>
    </source>
</evidence>
<dbReference type="Gene3D" id="1.10.3210.10">
    <property type="entry name" value="Hypothetical protein af1432"/>
    <property type="match status" value="1"/>
</dbReference>
<dbReference type="InterPro" id="IPR050273">
    <property type="entry name" value="GppA/Ppx_hydrolase"/>
</dbReference>
<evidence type="ECO:0000259" key="3">
    <source>
        <dbReference type="Pfam" id="PF21447"/>
    </source>
</evidence>
<dbReference type="RefSeq" id="WP_379738081.1">
    <property type="nucleotide sequence ID" value="NZ_JBHRVV010000002.1"/>
</dbReference>
<proteinExistence type="predicted"/>
<evidence type="ECO:0000313" key="5">
    <source>
        <dbReference type="Proteomes" id="UP001595665"/>
    </source>
</evidence>
<feature type="domain" description="Ppx/GppA phosphatase N-terminal" evidence="2">
    <location>
        <begin position="25"/>
        <end position="301"/>
    </location>
</feature>
<name>A0ABV7PQG6_9BURK</name>
<dbReference type="PANTHER" id="PTHR30005:SF0">
    <property type="entry name" value="RETROGRADE REGULATION PROTEIN 2"/>
    <property type="match status" value="1"/>
</dbReference>
<dbReference type="Pfam" id="PF21447">
    <property type="entry name" value="Ppx-GppA_III"/>
    <property type="match status" value="1"/>
</dbReference>
<reference evidence="5" key="1">
    <citation type="journal article" date="2019" name="Int. J. Syst. Evol. Microbiol.">
        <title>The Global Catalogue of Microorganisms (GCM) 10K type strain sequencing project: providing services to taxonomists for standard genome sequencing and annotation.</title>
        <authorList>
            <consortium name="The Broad Institute Genomics Platform"/>
            <consortium name="The Broad Institute Genome Sequencing Center for Infectious Disease"/>
            <person name="Wu L."/>
            <person name="Ma J."/>
        </authorList>
    </citation>
    <scope>NUCLEOTIDE SEQUENCE [LARGE SCALE GENOMIC DNA]</scope>
    <source>
        <strain evidence="5">CCM 7480</strain>
    </source>
</reference>
<dbReference type="SUPFAM" id="SSF53067">
    <property type="entry name" value="Actin-like ATPase domain"/>
    <property type="match status" value="2"/>
</dbReference>
<dbReference type="CDD" id="cd24053">
    <property type="entry name" value="ASKHA_NBD_EcPPX-GppA-like"/>
    <property type="match status" value="1"/>
</dbReference>
<accession>A0ABV7PQG6</accession>
<dbReference type="InterPro" id="IPR030673">
    <property type="entry name" value="PyroPPase_GppA_Ppx"/>
</dbReference>
<sequence>MFAAVDLGSNSFRLHVGEPGSDDGKGDMRIVRSARDPVRLAAGLGADGNLTAEAIATALASLAGFADILREYRLDAVRVVGTNTLRVARNAAEFLPLAEKALGYPIEVISGEEEGRLVYMGVARALGDPGQRRLVIDIGGGSTEVVAGNGDTTALVDSFSIGTQPQASRFFADGRIEHARFEAATTMARAMFEDAAGAYRAHGWSAVYGSSGTMRAMAEAIARGSLGDGTLSLAGLGALRAALVACGRVDRVDLPGLKRERVVAVLGGVSILMGAMRELGIERVCAINAGLRLGALSDLELRSLQHDRRELAIVDCMERFGVDAARAARTAAIALRLYGQLGAADASCLHYLGWACMLHEIGLTVSHTGAHKHGAYLVEHVDLPGFTTREQRLMATLVLGHKGNLRKIRDTLGEPALARMVLALRLAVACMHARVDDDLDGFRLRMKNRIEVELAPGWLTTHPTMRFWLEQECTAWEDAGQTFQFREA</sequence>
<dbReference type="Pfam" id="PF02541">
    <property type="entry name" value="Ppx-GppA"/>
    <property type="match status" value="1"/>
</dbReference>
<organism evidence="4 5">
    <name type="scientific">Massilia haematophila</name>
    <dbReference type="NCBI Taxonomy" id="457923"/>
    <lineage>
        <taxon>Bacteria</taxon>
        <taxon>Pseudomonadati</taxon>
        <taxon>Pseudomonadota</taxon>
        <taxon>Betaproteobacteria</taxon>
        <taxon>Burkholderiales</taxon>
        <taxon>Oxalobacteraceae</taxon>
        <taxon>Telluria group</taxon>
        <taxon>Massilia</taxon>
    </lineage>
</organism>
<dbReference type="InterPro" id="IPR003695">
    <property type="entry name" value="Ppx_GppA_N"/>
</dbReference>
<dbReference type="SUPFAM" id="SSF109604">
    <property type="entry name" value="HD-domain/PDEase-like"/>
    <property type="match status" value="1"/>
</dbReference>